<gene>
    <name evidence="2" type="ORF">SAMN02787118_11376</name>
</gene>
<evidence type="ECO:0008006" key="4">
    <source>
        <dbReference type="Google" id="ProtNLM"/>
    </source>
</evidence>
<evidence type="ECO:0000256" key="1">
    <source>
        <dbReference type="SAM" id="MobiDB-lite"/>
    </source>
</evidence>
<feature type="region of interest" description="Disordered" evidence="1">
    <location>
        <begin position="235"/>
        <end position="266"/>
    </location>
</feature>
<proteinExistence type="predicted"/>
<accession>A0A1I2MEB4</accession>
<dbReference type="InterPro" id="IPR048000">
    <property type="entry name" value="TnsA-like"/>
</dbReference>
<dbReference type="NCBIfam" id="NF033179">
    <property type="entry name" value="TnsA_like_Actin"/>
    <property type="match status" value="1"/>
</dbReference>
<organism evidence="2 3">
    <name type="scientific">Streptomyces mirabilis</name>
    <dbReference type="NCBI Taxonomy" id="68239"/>
    <lineage>
        <taxon>Bacteria</taxon>
        <taxon>Bacillati</taxon>
        <taxon>Actinomycetota</taxon>
        <taxon>Actinomycetes</taxon>
        <taxon>Kitasatosporales</taxon>
        <taxon>Streptomycetaceae</taxon>
        <taxon>Streptomyces</taxon>
    </lineage>
</organism>
<evidence type="ECO:0000313" key="2">
    <source>
        <dbReference type="EMBL" id="SFF89278.1"/>
    </source>
</evidence>
<protein>
    <recommendedName>
        <fullName evidence="4">TnsA endonuclease N terminal</fullName>
    </recommendedName>
</protein>
<evidence type="ECO:0000313" key="3">
    <source>
        <dbReference type="Proteomes" id="UP000181942"/>
    </source>
</evidence>
<name>A0A1I2MEB4_9ACTN</name>
<dbReference type="Proteomes" id="UP000181942">
    <property type="component" value="Unassembled WGS sequence"/>
</dbReference>
<sequence>MGAPGSCPACLSCLRGGGQVSLGLARFERKSRPSGHVPRCPPYGHESPYVAVPGVGISDPVAAAVPLSGADPFEVEYVDGVGRVVHSALTQCWHVRFEDCRPSRAFPVYRGQKNFTGWWWTATTDTHVGYESWLERAVLIGLDFDPNVVGISSQPFWLHWFDGPRPRRHAPDYFVRRADGSADVVDVRADDRIEARDAEAFAATAEACARTGWGFRRIGQPPAVRRRISGGWPATGTRAACGPRSRAGSGTRSPPRGRCSRERRQPVPGWRSCRCCFICRGHGHNPGRIAVDVAVMLADGGETVADLAGAQRRRYSCIRRMLRAVGYRCPVGHRWRWIVHSGLPFGPADIRAGRPDRLCLRSQAARWHRPR</sequence>
<dbReference type="AlphaFoldDB" id="A0A1I2MEB4"/>
<dbReference type="EMBL" id="FONR01000013">
    <property type="protein sequence ID" value="SFF89278.1"/>
    <property type="molecule type" value="Genomic_DNA"/>
</dbReference>
<reference evidence="2 3" key="1">
    <citation type="submission" date="2016-10" db="EMBL/GenBank/DDBJ databases">
        <authorList>
            <person name="de Groot N.N."/>
        </authorList>
    </citation>
    <scope>NUCLEOTIDE SEQUENCE [LARGE SCALE GENOMIC DNA]</scope>
    <source>
        <strain evidence="2 3">OK461</strain>
    </source>
</reference>